<keyword evidence="3" id="KW-0808">Transferase</keyword>
<keyword evidence="2" id="KW-0489">Methyltransferase</keyword>
<dbReference type="CDD" id="cd02440">
    <property type="entry name" value="AdoMet_MTases"/>
    <property type="match status" value="1"/>
</dbReference>
<dbReference type="EMBL" id="QGMF01000770">
    <property type="protein sequence ID" value="TVY14085.1"/>
    <property type="molecule type" value="Genomic_DNA"/>
</dbReference>
<evidence type="ECO:0000313" key="5">
    <source>
        <dbReference type="EMBL" id="TVY14085.1"/>
    </source>
</evidence>
<evidence type="ECO:0000313" key="6">
    <source>
        <dbReference type="Proteomes" id="UP000469559"/>
    </source>
</evidence>
<comment type="caution">
    <text evidence="5">The sequence shown here is derived from an EMBL/GenBank/DDBJ whole genome shotgun (WGS) entry which is preliminary data.</text>
</comment>
<protein>
    <submittedName>
        <fullName evidence="5">Endothelin-converting enzyme 2</fullName>
    </submittedName>
</protein>
<evidence type="ECO:0000259" key="4">
    <source>
        <dbReference type="Pfam" id="PF13649"/>
    </source>
</evidence>
<dbReference type="PANTHER" id="PTHR12176">
    <property type="entry name" value="SAM-DEPENDENT METHYLTRANSFERASE SUPERFAMILY PROTEIN"/>
    <property type="match status" value="1"/>
</dbReference>
<organism evidence="5 6">
    <name type="scientific">Lachnellula arida</name>
    <dbReference type="NCBI Taxonomy" id="1316785"/>
    <lineage>
        <taxon>Eukaryota</taxon>
        <taxon>Fungi</taxon>
        <taxon>Dikarya</taxon>
        <taxon>Ascomycota</taxon>
        <taxon>Pezizomycotina</taxon>
        <taxon>Leotiomycetes</taxon>
        <taxon>Helotiales</taxon>
        <taxon>Lachnaceae</taxon>
        <taxon>Lachnellula</taxon>
    </lineage>
</organism>
<dbReference type="Gene3D" id="3.40.50.150">
    <property type="entry name" value="Vaccinia Virus protein VP39"/>
    <property type="match status" value="1"/>
</dbReference>
<proteinExistence type="inferred from homology"/>
<dbReference type="OrthoDB" id="411785at2759"/>
<reference evidence="5 6" key="1">
    <citation type="submission" date="2018-05" db="EMBL/GenBank/DDBJ databases">
        <title>Whole genome sequencing for identification of molecular markers to develop diagnostic detection tools for the regulated plant pathogen Lachnellula willkommii.</title>
        <authorList>
            <person name="Giroux E."/>
            <person name="Bilodeau G."/>
        </authorList>
    </citation>
    <scope>NUCLEOTIDE SEQUENCE [LARGE SCALE GENOMIC DNA]</scope>
    <source>
        <strain evidence="5 6">CBS 203.66</strain>
    </source>
</reference>
<dbReference type="Pfam" id="PF13649">
    <property type="entry name" value="Methyltransf_25"/>
    <property type="match status" value="1"/>
</dbReference>
<sequence length="193" mass="22198">MSSQSELKELSSPTFWDNRYTTSNTDKDADENTETTIESFEWFRNFSKLRPFLEKWLPRPGGEEKILHLGCGNSTLTADLHTLGYTHQLSVDFSQVVIQAMKLKYAALGTDTEWRVMDVRALEMGGASVDVAVARVLKPGGRWLYITYRQPHFMKPLLVRDDKWEVEVKVLEDPDGGGGFEYFGFIMKRHQNR</sequence>
<comment type="similarity">
    <text evidence="1">Belongs to the methyltransferase superfamily.</text>
</comment>
<keyword evidence="6" id="KW-1185">Reference proteome</keyword>
<dbReference type="Proteomes" id="UP000469559">
    <property type="component" value="Unassembled WGS sequence"/>
</dbReference>
<evidence type="ECO:0000256" key="1">
    <source>
        <dbReference type="ARBA" id="ARBA00008361"/>
    </source>
</evidence>
<dbReference type="InterPro" id="IPR029063">
    <property type="entry name" value="SAM-dependent_MTases_sf"/>
</dbReference>
<accession>A0A8T9B2Y6</accession>
<dbReference type="InterPro" id="IPR051419">
    <property type="entry name" value="Lys/N-term_MeTrsfase_sf"/>
</dbReference>
<dbReference type="SUPFAM" id="SSF53335">
    <property type="entry name" value="S-adenosyl-L-methionine-dependent methyltransferases"/>
    <property type="match status" value="1"/>
</dbReference>
<name>A0A8T9B2Y6_9HELO</name>
<dbReference type="GO" id="GO:0032259">
    <property type="term" value="P:methylation"/>
    <property type="evidence" value="ECO:0007669"/>
    <property type="project" value="UniProtKB-KW"/>
</dbReference>
<feature type="domain" description="Methyltransferase" evidence="4">
    <location>
        <begin position="66"/>
        <end position="134"/>
    </location>
</feature>
<dbReference type="PANTHER" id="PTHR12176:SF80">
    <property type="entry name" value="EEF1A LYSINE METHYLTRANSFERASE 4"/>
    <property type="match status" value="1"/>
</dbReference>
<dbReference type="InterPro" id="IPR041698">
    <property type="entry name" value="Methyltransf_25"/>
</dbReference>
<evidence type="ECO:0000256" key="3">
    <source>
        <dbReference type="ARBA" id="ARBA00022679"/>
    </source>
</evidence>
<gene>
    <name evidence="5" type="primary">Ece2</name>
    <name evidence="5" type="ORF">LARI1_G007423</name>
</gene>
<dbReference type="AlphaFoldDB" id="A0A8T9B2Y6"/>
<dbReference type="GO" id="GO:0008168">
    <property type="term" value="F:methyltransferase activity"/>
    <property type="evidence" value="ECO:0007669"/>
    <property type="project" value="UniProtKB-KW"/>
</dbReference>
<evidence type="ECO:0000256" key="2">
    <source>
        <dbReference type="ARBA" id="ARBA00022603"/>
    </source>
</evidence>